<organism evidence="1 2">
    <name type="scientific">Cytospora leucostoma</name>
    <dbReference type="NCBI Taxonomy" id="1230097"/>
    <lineage>
        <taxon>Eukaryota</taxon>
        <taxon>Fungi</taxon>
        <taxon>Dikarya</taxon>
        <taxon>Ascomycota</taxon>
        <taxon>Pezizomycotina</taxon>
        <taxon>Sordariomycetes</taxon>
        <taxon>Sordariomycetidae</taxon>
        <taxon>Diaporthales</taxon>
        <taxon>Cytosporaceae</taxon>
        <taxon>Cytospora</taxon>
    </lineage>
</organism>
<dbReference type="AlphaFoldDB" id="A0A423VN42"/>
<evidence type="ECO:0000313" key="2">
    <source>
        <dbReference type="Proteomes" id="UP000285146"/>
    </source>
</evidence>
<gene>
    <name evidence="1" type="ORF">VPNG_09588</name>
</gene>
<dbReference type="InParanoid" id="A0A423VN42"/>
<evidence type="ECO:0000313" key="1">
    <source>
        <dbReference type="EMBL" id="ROV92421.1"/>
    </source>
</evidence>
<name>A0A423VN42_9PEZI</name>
<comment type="caution">
    <text evidence="1">The sequence shown here is derived from an EMBL/GenBank/DDBJ whole genome shotgun (WGS) entry which is preliminary data.</text>
</comment>
<keyword evidence="2" id="KW-1185">Reference proteome</keyword>
<proteinExistence type="predicted"/>
<sequence>MPLTPRSIPPQRLFASLLTHDTLNKGFMAESNPTISKHTVPLLPLTLRAALCVLAPRRSRRRWLNIRNATTRSKETRVSQIISQELIQMIVSDKVPGLNSRKSCTCVRQMREKVAFCGHFPFGSRSLARQLLPGNNDGLKHPELICIIIYNLEAASEAGTTWLMAYAEDEDDEDIEHDEYDRYDEIITDDGHHEGSH</sequence>
<protein>
    <submittedName>
        <fullName evidence="1">Uncharacterized protein</fullName>
    </submittedName>
</protein>
<dbReference type="EMBL" id="LKEB01000085">
    <property type="protein sequence ID" value="ROV92421.1"/>
    <property type="molecule type" value="Genomic_DNA"/>
</dbReference>
<accession>A0A423VN42</accession>
<dbReference type="Proteomes" id="UP000285146">
    <property type="component" value="Unassembled WGS sequence"/>
</dbReference>
<reference evidence="1 2" key="1">
    <citation type="submission" date="2015-09" db="EMBL/GenBank/DDBJ databases">
        <title>Host preference determinants of Valsa canker pathogens revealed by comparative genomics.</title>
        <authorList>
            <person name="Yin Z."/>
            <person name="Huang L."/>
        </authorList>
    </citation>
    <scope>NUCLEOTIDE SEQUENCE [LARGE SCALE GENOMIC DNA]</scope>
    <source>
        <strain evidence="1 2">SXYLt</strain>
    </source>
</reference>